<keyword evidence="1" id="KW-0732">Signal</keyword>
<sequence>MASKTALLILFAFFLSYMLTSVPGAEAQLIIPCKTPAECKSVRCSNGSAQCVNRQCQCPSLKLVNPMTIYTHGSCKTIFDCAASRQCPKNLYACIEGKCICLH</sequence>
<dbReference type="Proteomes" id="UP000836841">
    <property type="component" value="Chromosome 3"/>
</dbReference>
<dbReference type="EMBL" id="OU466859">
    <property type="protein sequence ID" value="CAH2051604.1"/>
    <property type="molecule type" value="Genomic_DNA"/>
</dbReference>
<gene>
    <name evidence="2" type="ORF">TAV2_LOCUS9826</name>
</gene>
<reference evidence="2 3" key="1">
    <citation type="submission" date="2022-03" db="EMBL/GenBank/DDBJ databases">
        <authorList>
            <person name="Nunn A."/>
            <person name="Chopra R."/>
            <person name="Nunn A."/>
            <person name="Contreras Garrido A."/>
        </authorList>
    </citation>
    <scope>NUCLEOTIDE SEQUENCE [LARGE SCALE GENOMIC DNA]</scope>
</reference>
<feature type="signal peptide" evidence="1">
    <location>
        <begin position="1"/>
        <end position="27"/>
    </location>
</feature>
<organism evidence="2 3">
    <name type="scientific">Thlaspi arvense</name>
    <name type="common">Field penny-cress</name>
    <dbReference type="NCBI Taxonomy" id="13288"/>
    <lineage>
        <taxon>Eukaryota</taxon>
        <taxon>Viridiplantae</taxon>
        <taxon>Streptophyta</taxon>
        <taxon>Embryophyta</taxon>
        <taxon>Tracheophyta</taxon>
        <taxon>Spermatophyta</taxon>
        <taxon>Magnoliopsida</taxon>
        <taxon>eudicotyledons</taxon>
        <taxon>Gunneridae</taxon>
        <taxon>Pentapetalae</taxon>
        <taxon>rosids</taxon>
        <taxon>malvids</taxon>
        <taxon>Brassicales</taxon>
        <taxon>Brassicaceae</taxon>
        <taxon>Thlaspideae</taxon>
        <taxon>Thlaspi</taxon>
    </lineage>
</organism>
<proteinExistence type="predicted"/>
<feature type="chain" id="PRO_5043975821" evidence="1">
    <location>
        <begin position="28"/>
        <end position="103"/>
    </location>
</feature>
<name>A0AAU9RW54_THLAR</name>
<evidence type="ECO:0000256" key="1">
    <source>
        <dbReference type="SAM" id="SignalP"/>
    </source>
</evidence>
<evidence type="ECO:0000313" key="3">
    <source>
        <dbReference type="Proteomes" id="UP000836841"/>
    </source>
</evidence>
<keyword evidence="3" id="KW-1185">Reference proteome</keyword>
<evidence type="ECO:0000313" key="2">
    <source>
        <dbReference type="EMBL" id="CAH2051604.1"/>
    </source>
</evidence>
<accession>A0AAU9RW54</accession>
<dbReference type="AlphaFoldDB" id="A0AAU9RW54"/>
<protein>
    <submittedName>
        <fullName evidence="2">Uncharacterized protein</fullName>
    </submittedName>
</protein>